<sequence>MEEPSINELPDDLILKIFSLLPLFKENVATHLLSKRWENPWKLVSDVMFDDDDESYESLVTFLSSVYGSLLSKDHQVLERLHLKLSRNYLDSDISFWVNIAVNRSVRKLRIHMSGKMLKLPSCLSTCVTLKSLILPAVNINVVPPRFHLLSLKSLHLLSVNSSGDETIPSLLQVCPVLVYLVVNQTKDDNVMFKVVPPWFCLPSLKSLHLLSVKFSGDEALAKLLEGCEVLDNLFVKRTQDDNVMIFNINVPSLKSYLLKTLKGNAHTLRRIMDTFSNFLKFEHMPKVIKANIQVICGQSEKFIRSLTSIQHLSLCSLTSEFNCRLHTLVALSSPVLSIYILELCTCSAGWANLLASILNDSPRPRSLKLKSQHSARYNDPMNLWNEPTVNPECLSTHLEILEWRQYEGTEQERNVAAYILASATCLKMATFSTRCRNKYHRMLKQLKKLNRRGKKVAAYILANATCLNVGTFSSRCRNKYMDSFSSLCCAKFVRALKLVKTNKNMVKERLNELPDELIVTILSKLPTFTESVATRLISKRYEDPWNLAPDVTLKDNDEESFMTYLERLRLKLTRKHSASDIEFWVQTAVIRNVRKLRFDLPCGTLELPSCLSTCTTLKSLILRGVLMESVPSGFRLPSLRSLHLFSVNFSIGDSVANLLKICPHLEYLVLNDTRYDVDHVDDEFAPLRFCLSSLKSLHLCSVIFSGNNSVTRLLRSCPVLETLVINQTKCAYKMFEVVFPPRSCLSSLKTLHLLSVNFSSDESVVKLLENCKALENLVITRTRDDNMWLFNITVPTLKSLSISNAKVKRADAPGFVINAPSLERLNIKDTVSNFLMFGYMPEVTTANIEAVCDQSENFVGSLTFMQHLSLCSPTTKTPYTSGTVFFFLEHLELCTCSARWAKLLGSILNDAPRLQSIKLKSKCSARFKRPMELWTEPTVAPECLLKHLEILEWREYDGTEQERKVAAYILGNATCLKMATFSTRCGDKCTELKKMSRVSEICQLVFE</sequence>
<dbReference type="Pfam" id="PF08387">
    <property type="entry name" value="FBD"/>
    <property type="match status" value="2"/>
</dbReference>
<feature type="domain" description="F-box" evidence="1">
    <location>
        <begin position="3"/>
        <end position="59"/>
    </location>
</feature>
<dbReference type="InterPro" id="IPR032675">
    <property type="entry name" value="LRR_dom_sf"/>
</dbReference>
<dbReference type="SUPFAM" id="SSF81383">
    <property type="entry name" value="F-box domain"/>
    <property type="match status" value="1"/>
</dbReference>
<keyword evidence="3" id="KW-1185">Reference proteome</keyword>
<dbReference type="PANTHER" id="PTHR31900">
    <property type="entry name" value="F-BOX/RNI SUPERFAMILY PROTEIN-RELATED"/>
    <property type="match status" value="1"/>
</dbReference>
<dbReference type="InterPro" id="IPR006566">
    <property type="entry name" value="FBD"/>
</dbReference>
<dbReference type="PANTHER" id="PTHR31900:SF36">
    <property type="entry name" value="F-BOX DOMAIN-CONTAINING PROTEIN"/>
    <property type="match status" value="1"/>
</dbReference>
<evidence type="ECO:0000259" key="1">
    <source>
        <dbReference type="PROSITE" id="PS50181"/>
    </source>
</evidence>
<name>A0ABQ7NE56_BRACM</name>
<protein>
    <recommendedName>
        <fullName evidence="1">F-box domain-containing protein</fullName>
    </recommendedName>
</protein>
<dbReference type="InterPro" id="IPR001810">
    <property type="entry name" value="F-box_dom"/>
</dbReference>
<reference evidence="2 3" key="1">
    <citation type="submission" date="2021-03" db="EMBL/GenBank/DDBJ databases">
        <authorList>
            <person name="King G.J."/>
            <person name="Bancroft I."/>
            <person name="Baten A."/>
            <person name="Bloomfield J."/>
            <person name="Borpatragohain P."/>
            <person name="He Z."/>
            <person name="Irish N."/>
            <person name="Irwin J."/>
            <person name="Liu K."/>
            <person name="Mauleon R.P."/>
            <person name="Moore J."/>
            <person name="Morris R."/>
            <person name="Ostergaard L."/>
            <person name="Wang B."/>
            <person name="Wells R."/>
        </authorList>
    </citation>
    <scope>NUCLEOTIDE SEQUENCE [LARGE SCALE GENOMIC DNA]</scope>
    <source>
        <strain evidence="2">R-o-18</strain>
        <tissue evidence="2">Leaf</tissue>
    </source>
</reference>
<organism evidence="2 3">
    <name type="scientific">Brassica rapa subsp. trilocularis</name>
    <dbReference type="NCBI Taxonomy" id="1813537"/>
    <lineage>
        <taxon>Eukaryota</taxon>
        <taxon>Viridiplantae</taxon>
        <taxon>Streptophyta</taxon>
        <taxon>Embryophyta</taxon>
        <taxon>Tracheophyta</taxon>
        <taxon>Spermatophyta</taxon>
        <taxon>Magnoliopsida</taxon>
        <taxon>eudicotyledons</taxon>
        <taxon>Gunneridae</taxon>
        <taxon>Pentapetalae</taxon>
        <taxon>rosids</taxon>
        <taxon>malvids</taxon>
        <taxon>Brassicales</taxon>
        <taxon>Brassicaceae</taxon>
        <taxon>Brassiceae</taxon>
        <taxon>Brassica</taxon>
    </lineage>
</organism>
<dbReference type="EMBL" id="JADBGQ010000002">
    <property type="protein sequence ID" value="KAG5409170.1"/>
    <property type="molecule type" value="Genomic_DNA"/>
</dbReference>
<accession>A0ABQ7NE56</accession>
<dbReference type="SUPFAM" id="SSF52058">
    <property type="entry name" value="L domain-like"/>
    <property type="match status" value="2"/>
</dbReference>
<evidence type="ECO:0000313" key="2">
    <source>
        <dbReference type="EMBL" id="KAG5409170.1"/>
    </source>
</evidence>
<gene>
    <name evidence="2" type="primary">A02p014800.1_BraROA</name>
    <name evidence="2" type="ORF">IGI04_005489</name>
</gene>
<dbReference type="InterPro" id="IPR050232">
    <property type="entry name" value="FBL13/AtMIF1-like"/>
</dbReference>
<dbReference type="PROSITE" id="PS50181">
    <property type="entry name" value="FBOX"/>
    <property type="match status" value="1"/>
</dbReference>
<dbReference type="Gene3D" id="3.80.10.10">
    <property type="entry name" value="Ribonuclease Inhibitor"/>
    <property type="match status" value="3"/>
</dbReference>
<proteinExistence type="predicted"/>
<evidence type="ECO:0000313" key="3">
    <source>
        <dbReference type="Proteomes" id="UP000823674"/>
    </source>
</evidence>
<dbReference type="SMART" id="SM00579">
    <property type="entry name" value="FBD"/>
    <property type="match status" value="2"/>
</dbReference>
<dbReference type="Pfam" id="PF07723">
    <property type="entry name" value="LRR_2"/>
    <property type="match status" value="5"/>
</dbReference>
<dbReference type="InterPro" id="IPR036047">
    <property type="entry name" value="F-box-like_dom_sf"/>
</dbReference>
<dbReference type="Proteomes" id="UP000823674">
    <property type="component" value="Chromosome A02"/>
</dbReference>
<dbReference type="InterPro" id="IPR013101">
    <property type="entry name" value="LRR_PRU1-like"/>
</dbReference>
<comment type="caution">
    <text evidence="2">The sequence shown here is derived from an EMBL/GenBank/DDBJ whole genome shotgun (WGS) entry which is preliminary data.</text>
</comment>